<keyword evidence="4" id="KW-1185">Reference proteome</keyword>
<dbReference type="EMBL" id="AZRA01000010">
    <property type="protein sequence ID" value="KDB53930.1"/>
    <property type="molecule type" value="Genomic_DNA"/>
</dbReference>
<proteinExistence type="predicted"/>
<feature type="region of interest" description="Disordered" evidence="1">
    <location>
        <begin position="30"/>
        <end position="51"/>
    </location>
</feature>
<dbReference type="AlphaFoldDB" id="A0A059KRD2"/>
<organism evidence="3 4">
    <name type="scientific">Sphaerotilus natans subsp. natans DSM 6575</name>
    <dbReference type="NCBI Taxonomy" id="1286631"/>
    <lineage>
        <taxon>Bacteria</taxon>
        <taxon>Pseudomonadati</taxon>
        <taxon>Pseudomonadota</taxon>
        <taxon>Betaproteobacteria</taxon>
        <taxon>Burkholderiales</taxon>
        <taxon>Sphaerotilaceae</taxon>
        <taxon>Sphaerotilus</taxon>
    </lineage>
</organism>
<feature type="domain" description="GIY-YIG" evidence="2">
    <location>
        <begin position="9"/>
        <end position="98"/>
    </location>
</feature>
<dbReference type="Proteomes" id="UP000026714">
    <property type="component" value="Unassembled WGS sequence"/>
</dbReference>
<protein>
    <recommendedName>
        <fullName evidence="2">GIY-YIG domain-containing protein</fullName>
    </recommendedName>
</protein>
<dbReference type="STRING" id="34103.SAMN05421778_11474"/>
<dbReference type="InterPro" id="IPR000305">
    <property type="entry name" value="GIY-YIG_endonuc"/>
</dbReference>
<dbReference type="PROSITE" id="PS50164">
    <property type="entry name" value="GIY_YIG"/>
    <property type="match status" value="1"/>
</dbReference>
<gene>
    <name evidence="3" type="ORF">X805_04840</name>
</gene>
<sequence length="111" mass="12686">MRTTRARAKPTHVYHLVDPRDRVVRYVGKTGAPKSRLKEHIRESEERQNTAKKRWIHELLAEGLQPVMVIVDSYPSEPLARDRESAECHQHAATIYNIHDPAKGAGDLKKA</sequence>
<evidence type="ECO:0000313" key="4">
    <source>
        <dbReference type="Proteomes" id="UP000026714"/>
    </source>
</evidence>
<evidence type="ECO:0000259" key="2">
    <source>
        <dbReference type="PROSITE" id="PS50164"/>
    </source>
</evidence>
<reference evidence="3 4" key="1">
    <citation type="journal article" date="2014" name="FEMS Microbiol. Ecol.">
        <title>Sphaerotilus natans encrusted with nanoball-shaped Fe(III) oxide minerals formed by nitrate-reducing mixotrophic Fe(II) oxidation.</title>
        <authorList>
            <person name="Park S."/>
            <person name="Kim D.H."/>
            <person name="Lee J.H."/>
            <person name="Hur H.G."/>
        </authorList>
    </citation>
    <scope>NUCLEOTIDE SEQUENCE [LARGE SCALE GENOMIC DNA]</scope>
    <source>
        <strain evidence="3 4">DSM 6575</strain>
    </source>
</reference>
<name>A0A059KRD2_9BURK</name>
<feature type="compositionally biased region" description="Basic and acidic residues" evidence="1">
    <location>
        <begin position="36"/>
        <end position="49"/>
    </location>
</feature>
<evidence type="ECO:0000313" key="3">
    <source>
        <dbReference type="EMBL" id="KDB53930.1"/>
    </source>
</evidence>
<accession>A0A059KRD2</accession>
<dbReference type="RefSeq" id="WP_037477826.1">
    <property type="nucleotide sequence ID" value="NZ_AZRA01000010.1"/>
</dbReference>
<comment type="caution">
    <text evidence="3">The sequence shown here is derived from an EMBL/GenBank/DDBJ whole genome shotgun (WGS) entry which is preliminary data.</text>
</comment>
<dbReference type="eggNOG" id="ENOG5033ZP9">
    <property type="taxonomic scope" value="Bacteria"/>
</dbReference>
<evidence type="ECO:0000256" key="1">
    <source>
        <dbReference type="SAM" id="MobiDB-lite"/>
    </source>
</evidence>